<dbReference type="EMBL" id="JAFFZN010000044">
    <property type="protein sequence ID" value="MBO8189884.1"/>
    <property type="molecule type" value="Genomic_DNA"/>
</dbReference>
<evidence type="ECO:0000259" key="3">
    <source>
        <dbReference type="Pfam" id="PF04183"/>
    </source>
</evidence>
<dbReference type="InterPro" id="IPR007310">
    <property type="entry name" value="Aerobactin_biosyn_IucA/IucC_N"/>
</dbReference>
<protein>
    <submittedName>
        <fullName evidence="5">IucA/IucC family siderophore biosynthesis protein</fullName>
    </submittedName>
</protein>
<proteinExistence type="inferred from homology"/>
<dbReference type="InterPro" id="IPR037455">
    <property type="entry name" value="LucA/IucC-like"/>
</dbReference>
<feature type="domain" description="Aerobactin siderophore biosynthesis IucA/IucC N-terminal" evidence="3">
    <location>
        <begin position="151"/>
        <end position="400"/>
    </location>
</feature>
<dbReference type="Gene3D" id="6.10.250.3370">
    <property type="match status" value="1"/>
</dbReference>
<dbReference type="RefSeq" id="WP_209268640.1">
    <property type="nucleotide sequence ID" value="NZ_JAFFZN010000044.1"/>
</dbReference>
<dbReference type="Pfam" id="PF06276">
    <property type="entry name" value="FhuF"/>
    <property type="match status" value="1"/>
</dbReference>
<dbReference type="InterPro" id="IPR022770">
    <property type="entry name" value="IucA/IucC-like_C"/>
</dbReference>
<sequence length="603" mass="67110">MTLPVTPQPTQPYEAVSHLTPERWAQATRLLIRKALAEFSHERLLRPAPLDEGGNRYAVRSDDGATEYRFTARRFALDHWQVDPDSVTRHRAGAEIPLDALAFITELRTTLGLGEEILPVYLEEISSTLASTAYKLAAPSMTATKLAAAAFQDIESGMTEGHPCFVANNGRLGFDIAEYRAYAPETGSPVRLIWVAARRDRATFTACADFSYDKLLLSELSAVTLRRFSAAMTEQGLDLDDYYLLPVHPWQWWNKLSVTFAAEVAQRNLVCLGHGDDEHLAQQSIRTFFNATNPAKHYVKTALSVLNMGFVRGLSAAYMEATPAINDWLAELVAGDDILRETGLGVLRERAAVGYHPAPYEAAAPKGSPYLKMLAALWRESPVPFLREGEKPATMASLLHVDRDGNSLAAALIRGSGLEPAEWLRAYLNAYLTPLLHCFYAYDLVFMPHGENVILVLDEHGVPRRALFKDLAEEIAVMSEDAELPPEVERIRADVPEDMKILSLFTDVFDCFFRFLAPTLDAAGVLDEEAFWSTVADVTKSYQKATPHLAARHTRYDLFAEEFPLSCLNRLQLRDNQQMVDLQDPAGALHLSGTLGNPLARYK</sequence>
<comment type="caution">
    <text evidence="5">The sequence shown here is derived from an EMBL/GenBank/DDBJ whole genome shotgun (WGS) entry which is preliminary data.</text>
</comment>
<evidence type="ECO:0000256" key="1">
    <source>
        <dbReference type="ARBA" id="ARBA00004924"/>
    </source>
</evidence>
<evidence type="ECO:0000259" key="4">
    <source>
        <dbReference type="Pfam" id="PF06276"/>
    </source>
</evidence>
<accession>A0ABS3X3F2</accession>
<gene>
    <name evidence="5" type="ORF">JW592_31205</name>
</gene>
<comment type="pathway">
    <text evidence="1">Siderophore biosynthesis.</text>
</comment>
<dbReference type="PANTHER" id="PTHR34384:SF6">
    <property type="entry name" value="STAPHYLOFERRIN B SYNTHASE"/>
    <property type="match status" value="1"/>
</dbReference>
<dbReference type="Gene3D" id="3.30.310.280">
    <property type="match status" value="1"/>
</dbReference>
<dbReference type="PANTHER" id="PTHR34384">
    <property type="entry name" value="L-2,3-DIAMINOPROPANOATE--CITRATE LIGASE"/>
    <property type="match status" value="1"/>
</dbReference>
<keyword evidence="6" id="KW-1185">Reference proteome</keyword>
<dbReference type="Pfam" id="PF04183">
    <property type="entry name" value="IucA_IucC"/>
    <property type="match status" value="1"/>
</dbReference>
<organism evidence="5 6">
    <name type="scientific">Streptomyces spirodelae</name>
    <dbReference type="NCBI Taxonomy" id="2812904"/>
    <lineage>
        <taxon>Bacteria</taxon>
        <taxon>Bacillati</taxon>
        <taxon>Actinomycetota</taxon>
        <taxon>Actinomycetes</taxon>
        <taxon>Kitasatosporales</taxon>
        <taxon>Streptomycetaceae</taxon>
        <taxon>Streptomyces</taxon>
    </lineage>
</organism>
<name>A0ABS3X3F2_9ACTN</name>
<dbReference type="Proteomes" id="UP001518976">
    <property type="component" value="Unassembled WGS sequence"/>
</dbReference>
<reference evidence="5 6" key="1">
    <citation type="submission" date="2021-02" db="EMBL/GenBank/DDBJ databases">
        <title>Streptomyces spirodelae sp. nov., isolated from duckweed.</title>
        <authorList>
            <person name="Saimee Y."/>
            <person name="Duangmal K."/>
        </authorList>
    </citation>
    <scope>NUCLEOTIDE SEQUENCE [LARGE SCALE GENOMIC DNA]</scope>
    <source>
        <strain evidence="5 6">DW4-2</strain>
    </source>
</reference>
<dbReference type="Gene3D" id="1.10.510.40">
    <property type="match status" value="1"/>
</dbReference>
<evidence type="ECO:0000313" key="5">
    <source>
        <dbReference type="EMBL" id="MBO8189884.1"/>
    </source>
</evidence>
<comment type="similarity">
    <text evidence="2">Belongs to the IucA/IucC family.</text>
</comment>
<evidence type="ECO:0000313" key="6">
    <source>
        <dbReference type="Proteomes" id="UP001518976"/>
    </source>
</evidence>
<feature type="domain" description="Aerobactin siderophore biosynthesis IucA/IucC-like C-terminal" evidence="4">
    <location>
        <begin position="422"/>
        <end position="580"/>
    </location>
</feature>
<evidence type="ECO:0000256" key="2">
    <source>
        <dbReference type="ARBA" id="ARBA00007832"/>
    </source>
</evidence>